<keyword evidence="3" id="KW-1185">Reference proteome</keyword>
<feature type="signal peptide" evidence="1">
    <location>
        <begin position="1"/>
        <end position="24"/>
    </location>
</feature>
<dbReference type="EMBL" id="BONI01000077">
    <property type="protein sequence ID" value="GIG09973.1"/>
    <property type="molecule type" value="Genomic_DNA"/>
</dbReference>
<comment type="caution">
    <text evidence="2">The sequence shown here is derived from an EMBL/GenBank/DDBJ whole genome shotgun (WGS) entry which is preliminary data.</text>
</comment>
<sequence length="188" mass="19824">MNRIIRTMAAALLAVVVTGTPAAAGDPLKDVTYRWLTCPAGTSTTATIDRTGTQQYYEIFDYHFVELVGTIAPCRGPLQNEVFALAAYSGASAYGVIRSFPRELTPVRPYSSAIRVYPGARAVCVIANETTRLACVELSWTTVGGADYHSVVGPLPVDSPLVAMPATTQLVFPGGSPGGPTCIICPTP</sequence>
<gene>
    <name evidence="2" type="ORF">Cco03nite_66730</name>
</gene>
<evidence type="ECO:0000313" key="3">
    <source>
        <dbReference type="Proteomes" id="UP000630887"/>
    </source>
</evidence>
<dbReference type="AlphaFoldDB" id="A0A8J3L1A8"/>
<organism evidence="2 3">
    <name type="scientific">Catellatospora coxensis</name>
    <dbReference type="NCBI Taxonomy" id="310354"/>
    <lineage>
        <taxon>Bacteria</taxon>
        <taxon>Bacillati</taxon>
        <taxon>Actinomycetota</taxon>
        <taxon>Actinomycetes</taxon>
        <taxon>Micromonosporales</taxon>
        <taxon>Micromonosporaceae</taxon>
        <taxon>Catellatospora</taxon>
    </lineage>
</organism>
<accession>A0A8J3L1A8</accession>
<evidence type="ECO:0000256" key="1">
    <source>
        <dbReference type="SAM" id="SignalP"/>
    </source>
</evidence>
<proteinExistence type="predicted"/>
<keyword evidence="1" id="KW-0732">Signal</keyword>
<name>A0A8J3L1A8_9ACTN</name>
<dbReference type="Proteomes" id="UP000630887">
    <property type="component" value="Unassembled WGS sequence"/>
</dbReference>
<dbReference type="RefSeq" id="WP_203697635.1">
    <property type="nucleotide sequence ID" value="NZ_BAAALC010000054.1"/>
</dbReference>
<protein>
    <submittedName>
        <fullName evidence="2">Uncharacterized protein</fullName>
    </submittedName>
</protein>
<evidence type="ECO:0000313" key="2">
    <source>
        <dbReference type="EMBL" id="GIG09973.1"/>
    </source>
</evidence>
<reference evidence="2 3" key="1">
    <citation type="submission" date="2021-01" db="EMBL/GenBank/DDBJ databases">
        <title>Whole genome shotgun sequence of Catellatospora coxensis NBRC 107359.</title>
        <authorList>
            <person name="Komaki H."/>
            <person name="Tamura T."/>
        </authorList>
    </citation>
    <scope>NUCLEOTIDE SEQUENCE [LARGE SCALE GENOMIC DNA]</scope>
    <source>
        <strain evidence="2 3">NBRC 107359</strain>
    </source>
</reference>
<feature type="chain" id="PRO_5035324661" evidence="1">
    <location>
        <begin position="25"/>
        <end position="188"/>
    </location>
</feature>